<organism evidence="4">
    <name type="scientific">Burkholderia contaminans</name>
    <dbReference type="NCBI Taxonomy" id="488447"/>
    <lineage>
        <taxon>Bacteria</taxon>
        <taxon>Pseudomonadati</taxon>
        <taxon>Pseudomonadota</taxon>
        <taxon>Betaproteobacteria</taxon>
        <taxon>Burkholderiales</taxon>
        <taxon>Burkholderiaceae</taxon>
        <taxon>Burkholderia</taxon>
        <taxon>Burkholderia cepacia complex</taxon>
    </lineage>
</organism>
<reference evidence="4" key="2">
    <citation type="journal article" date="2017" name="Genome Announc.">
        <title>High-Quality Draft Genome Sequence of Burkholderia contaminans CH-1, a Gram-Negative Bacterium That Metabolizes 2-Azahypoxanthine, a Plant Growth-Regulating Compound.</title>
        <authorList>
            <person name="Choi J.-H."/>
            <person name="Sugiura H."/>
            <person name="Moriuchi R."/>
            <person name="Kawagishi H."/>
            <person name="Dohra H."/>
        </authorList>
    </citation>
    <scope>NUCLEOTIDE SEQUENCE</scope>
    <source>
        <strain evidence="4">CH-1</strain>
        <plasmid evidence="4">pBC453</plasmid>
    </source>
</reference>
<feature type="transmembrane region" description="Helical" evidence="1">
    <location>
        <begin position="269"/>
        <end position="285"/>
    </location>
</feature>
<keyword evidence="1" id="KW-0812">Transmembrane</keyword>
<reference evidence="5 6" key="3">
    <citation type="submission" date="2021-12" db="EMBL/GenBank/DDBJ databases">
        <title>Genomic and phenotypic characterization of three Burkholderia contaminans isolates recovered from different sources.</title>
        <authorList>
            <person name="Lopez De Volder A."/>
            <person name="Fan Y."/>
            <person name="Nunvar J."/>
            <person name="Herrera T."/>
            <person name="Timp W."/>
            <person name="Degrossi J."/>
        </authorList>
    </citation>
    <scope>NUCLEOTIDE SEQUENCE [LARGE SCALE GENOMIC DNA]</scope>
    <source>
        <strain evidence="5 6">LMG 23361</strain>
        <plasmid evidence="5 6">unnamed1</plasmid>
    </source>
</reference>
<keyword evidence="4" id="KW-0614">Plasmid</keyword>
<evidence type="ECO:0000313" key="4">
    <source>
        <dbReference type="EMBL" id="BBA45197.1"/>
    </source>
</evidence>
<feature type="transmembrane region" description="Helical" evidence="1">
    <location>
        <begin position="297"/>
        <end position="315"/>
    </location>
</feature>
<dbReference type="GO" id="GO:0009103">
    <property type="term" value="P:lipopolysaccharide biosynthetic process"/>
    <property type="evidence" value="ECO:0007669"/>
    <property type="project" value="TreeGrafter"/>
</dbReference>
<dbReference type="Proteomes" id="UP001220209">
    <property type="component" value="Plasmid unnamed1"/>
</dbReference>
<proteinExistence type="predicted"/>
<evidence type="ECO:0000259" key="2">
    <source>
        <dbReference type="Pfam" id="PF01757"/>
    </source>
</evidence>
<name>A0A250LKZ1_9BURK</name>
<dbReference type="GO" id="GO:0016747">
    <property type="term" value="F:acyltransferase activity, transferring groups other than amino-acyl groups"/>
    <property type="evidence" value="ECO:0007669"/>
    <property type="project" value="InterPro"/>
</dbReference>
<keyword evidence="1" id="KW-0472">Membrane</keyword>
<dbReference type="InterPro" id="IPR002656">
    <property type="entry name" value="Acyl_transf_3_dom"/>
</dbReference>
<reference evidence="4" key="1">
    <citation type="journal article" date="2016" name="Biosci. Biotechnol. Biochem.">
        <title>Bioconversion of AHX to AOH by resting cells of Burkholderia contaminans CH-1.</title>
        <authorList>
            <person name="Choi J.H."/>
            <person name="Kikuchi A."/>
            <person name="Pumkaeo P."/>
            <person name="Hirai H."/>
            <person name="Tokuyama S."/>
            <person name="Kawagishi H."/>
        </authorList>
    </citation>
    <scope>NUCLEOTIDE SEQUENCE</scope>
    <source>
        <strain evidence="4">CH-1</strain>
        <plasmid evidence="4">pBC453</plasmid>
    </source>
</reference>
<feature type="domain" description="Acyltransferase 3" evidence="2">
    <location>
        <begin position="32"/>
        <end position="352"/>
    </location>
</feature>
<dbReference type="Pfam" id="PF19040">
    <property type="entry name" value="SGNH"/>
    <property type="match status" value="1"/>
</dbReference>
<dbReference type="RefSeq" id="WP_082139527.1">
    <property type="nucleotide sequence ID" value="NZ_AP018360.1"/>
</dbReference>
<dbReference type="GO" id="GO:0016020">
    <property type="term" value="C:membrane"/>
    <property type="evidence" value="ECO:0007669"/>
    <property type="project" value="TreeGrafter"/>
</dbReference>
<geneLocation type="plasmid" evidence="4">
    <name>pBC453</name>
</geneLocation>
<feature type="transmembrane region" description="Helical" evidence="1">
    <location>
        <begin position="158"/>
        <end position="181"/>
    </location>
</feature>
<feature type="transmembrane region" description="Helical" evidence="1">
    <location>
        <begin position="366"/>
        <end position="386"/>
    </location>
</feature>
<dbReference type="InterPro" id="IPR043968">
    <property type="entry name" value="SGNH"/>
</dbReference>
<evidence type="ECO:0000313" key="6">
    <source>
        <dbReference type="Proteomes" id="UP001220209"/>
    </source>
</evidence>
<dbReference type="Pfam" id="PF01757">
    <property type="entry name" value="Acyl_transf_3"/>
    <property type="match status" value="1"/>
</dbReference>
<feature type="transmembrane region" description="Helical" evidence="1">
    <location>
        <begin position="335"/>
        <end position="354"/>
    </location>
</feature>
<dbReference type="PANTHER" id="PTHR23028:SF53">
    <property type="entry name" value="ACYL_TRANSF_3 DOMAIN-CONTAINING PROTEIN"/>
    <property type="match status" value="1"/>
</dbReference>
<dbReference type="EMBL" id="AP018360">
    <property type="protein sequence ID" value="BBA45197.1"/>
    <property type="molecule type" value="Genomic_DNA"/>
</dbReference>
<dbReference type="InterPro" id="IPR050879">
    <property type="entry name" value="Acyltransferase_3"/>
</dbReference>
<feature type="transmembrane region" description="Helical" evidence="1">
    <location>
        <begin position="56"/>
        <end position="77"/>
    </location>
</feature>
<feature type="transmembrane region" description="Helical" evidence="1">
    <location>
        <begin position="188"/>
        <end position="206"/>
    </location>
</feature>
<dbReference type="AlphaFoldDB" id="A0A250LKZ1"/>
<protein>
    <submittedName>
        <fullName evidence="4">Acyltransferase</fullName>
    </submittedName>
</protein>
<sequence>MTSVEQNPVVVVACPRGSTPHALPQQSGYRPDIDALRALAVVSVVLYHAFPSLLPGGFVGVDIFFVISGYLITSHILRELSDSTFSIGTFYSRRIRRIFPALLIVLVATYFMGWRNLLPEEFKSLGKHIAGGSLSVSNLVLWREAGYFDAAADQKPLLHLWSLGVEEQFYLFWPVILWVVARLRRSPSWVITTLGAASFLSCVIVVRTDPTFAFYLPVTRAWELMAGSMLAYREFSRPSGQVRYAELGVVAGAIALLLSIGFLNSHVTFPGWWALGPVVGAYLVIRGGRDSALMRRVCTRPVLVVGLISYPLYLFHWPILSFLRLLSSGVPAWTLRAAAVAVAVPLAWLTYRFIELPIRRARRSNLYAISLLILVLGAGFGGYNAYDRNGMEFRMNRLVSQFADGIHFDLEKEWRRGACYLEGAGETFAPQCVPEGPEPLIFLWGDSRAAAVYPGFRDEQVKYGVRVAEFSASGCPPLLGGDNRCGRINANALSALRKAVPHTLILTANWSPDRLAAVKDTVAAARSAGVKRIVLLGQVPTWESPLPKLYWLYWREYHEELPARTRFALDPKAAEYDRLGAATAQQLGIEYVSAYSAMCNAEGCLTRTGEGRGMIVTFDDSHLTPSGAREVLRVAGRNLLH</sequence>
<evidence type="ECO:0000259" key="3">
    <source>
        <dbReference type="Pfam" id="PF19040"/>
    </source>
</evidence>
<feature type="transmembrane region" description="Helical" evidence="1">
    <location>
        <begin position="244"/>
        <end position="263"/>
    </location>
</feature>
<accession>A0A250LKZ1</accession>
<feature type="transmembrane region" description="Helical" evidence="1">
    <location>
        <begin position="212"/>
        <end position="232"/>
    </location>
</feature>
<evidence type="ECO:0000313" key="5">
    <source>
        <dbReference type="EMBL" id="WFN23493.1"/>
    </source>
</evidence>
<feature type="transmembrane region" description="Helical" evidence="1">
    <location>
        <begin position="98"/>
        <end position="117"/>
    </location>
</feature>
<geneLocation type="plasmid" evidence="5 6">
    <name>unnamed1</name>
</geneLocation>
<evidence type="ECO:0000256" key="1">
    <source>
        <dbReference type="SAM" id="Phobius"/>
    </source>
</evidence>
<dbReference type="EMBL" id="CP090643">
    <property type="protein sequence ID" value="WFN23493.1"/>
    <property type="molecule type" value="Genomic_DNA"/>
</dbReference>
<feature type="domain" description="SGNH" evidence="3">
    <location>
        <begin position="430"/>
        <end position="631"/>
    </location>
</feature>
<keyword evidence="4" id="KW-0808">Transferase</keyword>
<dbReference type="PANTHER" id="PTHR23028">
    <property type="entry name" value="ACETYLTRANSFERASE"/>
    <property type="match status" value="1"/>
</dbReference>
<dbReference type="OrthoDB" id="9814807at2"/>
<keyword evidence="1" id="KW-1133">Transmembrane helix</keyword>
<gene>
    <name evidence="4" type="ORF">BCCH1_77080</name>
    <name evidence="5" type="ORF">LXE91_40945</name>
</gene>
<keyword evidence="4" id="KW-0012">Acyltransferase</keyword>